<dbReference type="AlphaFoldDB" id="A0AAV4TBK5"/>
<name>A0AAV4TBK5_CAEEX</name>
<organism evidence="1 2">
    <name type="scientific">Caerostris extrusa</name>
    <name type="common">Bark spider</name>
    <name type="synonym">Caerostris bankana</name>
    <dbReference type="NCBI Taxonomy" id="172846"/>
    <lineage>
        <taxon>Eukaryota</taxon>
        <taxon>Metazoa</taxon>
        <taxon>Ecdysozoa</taxon>
        <taxon>Arthropoda</taxon>
        <taxon>Chelicerata</taxon>
        <taxon>Arachnida</taxon>
        <taxon>Araneae</taxon>
        <taxon>Araneomorphae</taxon>
        <taxon>Entelegynae</taxon>
        <taxon>Araneoidea</taxon>
        <taxon>Araneidae</taxon>
        <taxon>Caerostris</taxon>
    </lineage>
</organism>
<protein>
    <submittedName>
        <fullName evidence="1">Uncharacterized protein</fullName>
    </submittedName>
</protein>
<proteinExistence type="predicted"/>
<sequence length="77" mass="8696">MDLKGLSQSTTNPSGVLNCENNRNLRFQTTGYLNIYEDINNHFATTVCQFYCASSNFSRTHSHLPRSIHGVYTTPPL</sequence>
<dbReference type="EMBL" id="BPLR01010866">
    <property type="protein sequence ID" value="GIY42564.1"/>
    <property type="molecule type" value="Genomic_DNA"/>
</dbReference>
<gene>
    <name evidence="1" type="ORF">CEXT_404631</name>
</gene>
<evidence type="ECO:0000313" key="2">
    <source>
        <dbReference type="Proteomes" id="UP001054945"/>
    </source>
</evidence>
<evidence type="ECO:0000313" key="1">
    <source>
        <dbReference type="EMBL" id="GIY42564.1"/>
    </source>
</evidence>
<reference evidence="1 2" key="1">
    <citation type="submission" date="2021-06" db="EMBL/GenBank/DDBJ databases">
        <title>Caerostris extrusa draft genome.</title>
        <authorList>
            <person name="Kono N."/>
            <person name="Arakawa K."/>
        </authorList>
    </citation>
    <scope>NUCLEOTIDE SEQUENCE [LARGE SCALE GENOMIC DNA]</scope>
</reference>
<accession>A0AAV4TBK5</accession>
<comment type="caution">
    <text evidence="1">The sequence shown here is derived from an EMBL/GenBank/DDBJ whole genome shotgun (WGS) entry which is preliminary data.</text>
</comment>
<keyword evidence="2" id="KW-1185">Reference proteome</keyword>
<dbReference type="Proteomes" id="UP001054945">
    <property type="component" value="Unassembled WGS sequence"/>
</dbReference>